<sequence>MPELSDPQEKAPSSPHQPSLDSTQGDEESSTIHADIPQISIRDEVSEQPSRSSFSQRWRTASQRIRNRGQTIAERLGRPHEREEDGLEGAGFSTEYFGATDDLRSFAARQANDEEERLNSHDHDAQAQLLVRHLGLPGVTIIDEMHHRKSRRARQPPEIWVNRLH</sequence>
<reference evidence="2 3" key="1">
    <citation type="journal article" date="2023" name="IMA Fungus">
        <title>Comparative genomic study of the Penicillium genus elucidates a diverse pangenome and 15 lateral gene transfer events.</title>
        <authorList>
            <person name="Petersen C."/>
            <person name="Sorensen T."/>
            <person name="Nielsen M.R."/>
            <person name="Sondergaard T.E."/>
            <person name="Sorensen J.L."/>
            <person name="Fitzpatrick D.A."/>
            <person name="Frisvad J.C."/>
            <person name="Nielsen K.L."/>
        </authorList>
    </citation>
    <scope>NUCLEOTIDE SEQUENCE [LARGE SCALE GENOMIC DNA]</scope>
    <source>
        <strain evidence="2 3">IBT 35679</strain>
    </source>
</reference>
<proteinExistence type="predicted"/>
<evidence type="ECO:0000256" key="1">
    <source>
        <dbReference type="SAM" id="MobiDB-lite"/>
    </source>
</evidence>
<feature type="compositionally biased region" description="Polar residues" evidence="1">
    <location>
        <begin position="14"/>
        <end position="23"/>
    </location>
</feature>
<evidence type="ECO:0000313" key="2">
    <source>
        <dbReference type="EMBL" id="KAJ5533292.1"/>
    </source>
</evidence>
<name>A0AAD6CQQ1_9EURO</name>
<organism evidence="2 3">
    <name type="scientific">Penicillium frequentans</name>
    <dbReference type="NCBI Taxonomy" id="3151616"/>
    <lineage>
        <taxon>Eukaryota</taxon>
        <taxon>Fungi</taxon>
        <taxon>Dikarya</taxon>
        <taxon>Ascomycota</taxon>
        <taxon>Pezizomycotina</taxon>
        <taxon>Eurotiomycetes</taxon>
        <taxon>Eurotiomycetidae</taxon>
        <taxon>Eurotiales</taxon>
        <taxon>Aspergillaceae</taxon>
        <taxon>Penicillium</taxon>
    </lineage>
</organism>
<dbReference type="AlphaFoldDB" id="A0AAD6CQQ1"/>
<dbReference type="Proteomes" id="UP001220324">
    <property type="component" value="Unassembled WGS sequence"/>
</dbReference>
<gene>
    <name evidence="2" type="ORF">N7494_009844</name>
</gene>
<comment type="caution">
    <text evidence="2">The sequence shown here is derived from an EMBL/GenBank/DDBJ whole genome shotgun (WGS) entry which is preliminary data.</text>
</comment>
<evidence type="ECO:0000313" key="3">
    <source>
        <dbReference type="Proteomes" id="UP001220324"/>
    </source>
</evidence>
<feature type="compositionally biased region" description="Polar residues" evidence="1">
    <location>
        <begin position="47"/>
        <end position="70"/>
    </location>
</feature>
<feature type="region of interest" description="Disordered" evidence="1">
    <location>
        <begin position="1"/>
        <end position="95"/>
    </location>
</feature>
<dbReference type="EMBL" id="JAQIZZ010000007">
    <property type="protein sequence ID" value="KAJ5533292.1"/>
    <property type="molecule type" value="Genomic_DNA"/>
</dbReference>
<protein>
    <submittedName>
        <fullName evidence="2">Uncharacterized protein</fullName>
    </submittedName>
</protein>
<accession>A0AAD6CQQ1</accession>
<keyword evidence="3" id="KW-1185">Reference proteome</keyword>